<evidence type="ECO:0000313" key="9">
    <source>
        <dbReference type="EMBL" id="KAF7505939.1"/>
    </source>
</evidence>
<keyword evidence="2" id="KW-0813">Transport</keyword>
<dbReference type="GO" id="GO:0031267">
    <property type="term" value="F:small GTPase binding"/>
    <property type="evidence" value="ECO:0007669"/>
    <property type="project" value="InterPro"/>
</dbReference>
<keyword evidence="10" id="KW-1185">Reference proteome</keyword>
<dbReference type="GO" id="GO:0006606">
    <property type="term" value="P:protein import into nucleus"/>
    <property type="evidence" value="ECO:0007669"/>
    <property type="project" value="InterPro"/>
</dbReference>
<dbReference type="Gene3D" id="1.25.10.10">
    <property type="entry name" value="Leucine-rich Repeat Variant"/>
    <property type="match status" value="2"/>
</dbReference>
<dbReference type="GO" id="GO:0005737">
    <property type="term" value="C:cytoplasm"/>
    <property type="evidence" value="ECO:0007669"/>
    <property type="project" value="UniProtKB-SubCell"/>
</dbReference>
<evidence type="ECO:0000256" key="5">
    <source>
        <dbReference type="ARBA" id="ARBA00022927"/>
    </source>
</evidence>
<gene>
    <name evidence="9" type="ORF">GJ744_012381</name>
</gene>
<dbReference type="InterPro" id="IPR001494">
    <property type="entry name" value="Importin-beta_N"/>
</dbReference>
<keyword evidence="6" id="KW-0007">Acetylation</keyword>
<dbReference type="Proteomes" id="UP000606974">
    <property type="component" value="Unassembled WGS sequence"/>
</dbReference>
<evidence type="ECO:0000259" key="8">
    <source>
        <dbReference type="PROSITE" id="PS50166"/>
    </source>
</evidence>
<dbReference type="Pfam" id="PF25574">
    <property type="entry name" value="TPR_IMB1"/>
    <property type="match status" value="1"/>
</dbReference>
<comment type="caution">
    <text evidence="9">The sequence shown here is derived from an EMBL/GenBank/DDBJ whole genome shotgun (WGS) entry which is preliminary data.</text>
</comment>
<dbReference type="PANTHER" id="PTHR10527">
    <property type="entry name" value="IMPORTIN BETA"/>
    <property type="match status" value="1"/>
</dbReference>
<dbReference type="Pfam" id="PF13513">
    <property type="entry name" value="HEAT_EZ"/>
    <property type="match status" value="1"/>
</dbReference>
<dbReference type="PROSITE" id="PS50166">
    <property type="entry name" value="IMPORTIN_B_NT"/>
    <property type="match status" value="1"/>
</dbReference>
<dbReference type="EMBL" id="JAACFV010000097">
    <property type="protein sequence ID" value="KAF7505939.1"/>
    <property type="molecule type" value="Genomic_DNA"/>
</dbReference>
<dbReference type="InterPro" id="IPR058584">
    <property type="entry name" value="IMB1_TNPO1-like_TPR"/>
</dbReference>
<evidence type="ECO:0000256" key="2">
    <source>
        <dbReference type="ARBA" id="ARBA00022448"/>
    </source>
</evidence>
<dbReference type="FunFam" id="1.25.10.10:FF:000313">
    <property type="entry name" value="Importin beta-2 subunit, putative"/>
    <property type="match status" value="1"/>
</dbReference>
<feature type="compositionally biased region" description="Acidic residues" evidence="7">
    <location>
        <begin position="388"/>
        <end position="409"/>
    </location>
</feature>
<evidence type="ECO:0000313" key="10">
    <source>
        <dbReference type="Proteomes" id="UP000606974"/>
    </source>
</evidence>
<dbReference type="OrthoDB" id="951172at2759"/>
<dbReference type="AlphaFoldDB" id="A0A8H7AEF5"/>
<protein>
    <recommendedName>
        <fullName evidence="8">Importin N-terminal domain-containing protein</fullName>
    </recommendedName>
</protein>
<keyword evidence="4" id="KW-0677">Repeat</keyword>
<dbReference type="InterPro" id="IPR016024">
    <property type="entry name" value="ARM-type_fold"/>
</dbReference>
<dbReference type="GO" id="GO:0005634">
    <property type="term" value="C:nucleus"/>
    <property type="evidence" value="ECO:0007669"/>
    <property type="project" value="UniProtKB-SubCell"/>
</dbReference>
<evidence type="ECO:0000256" key="4">
    <source>
        <dbReference type="ARBA" id="ARBA00022737"/>
    </source>
</evidence>
<dbReference type="SMART" id="SM00913">
    <property type="entry name" value="IBN_N"/>
    <property type="match status" value="1"/>
</dbReference>
<dbReference type="InterPro" id="IPR040122">
    <property type="entry name" value="Importin_beta"/>
</dbReference>
<dbReference type="SUPFAM" id="SSF48371">
    <property type="entry name" value="ARM repeat"/>
    <property type="match status" value="1"/>
</dbReference>
<organism evidence="9 10">
    <name type="scientific">Endocarpon pusillum</name>
    <dbReference type="NCBI Taxonomy" id="364733"/>
    <lineage>
        <taxon>Eukaryota</taxon>
        <taxon>Fungi</taxon>
        <taxon>Dikarya</taxon>
        <taxon>Ascomycota</taxon>
        <taxon>Pezizomycotina</taxon>
        <taxon>Eurotiomycetes</taxon>
        <taxon>Chaetothyriomycetidae</taxon>
        <taxon>Verrucariales</taxon>
        <taxon>Verrucariaceae</taxon>
        <taxon>Endocarpon</taxon>
    </lineage>
</organism>
<dbReference type="InterPro" id="IPR011989">
    <property type="entry name" value="ARM-like"/>
</dbReference>
<keyword evidence="5" id="KW-0653">Protein transport</keyword>
<evidence type="ECO:0000256" key="1">
    <source>
        <dbReference type="ARBA" id="ARBA00004496"/>
    </source>
</evidence>
<dbReference type="InterPro" id="IPR000357">
    <property type="entry name" value="HEAT"/>
</dbReference>
<proteinExistence type="predicted"/>
<evidence type="ECO:0000256" key="6">
    <source>
        <dbReference type="ARBA" id="ARBA00022990"/>
    </source>
</evidence>
<evidence type="ECO:0000256" key="7">
    <source>
        <dbReference type="SAM" id="MobiDB-lite"/>
    </source>
</evidence>
<keyword evidence="3" id="KW-0963">Cytoplasm</keyword>
<dbReference type="Pfam" id="PF02985">
    <property type="entry name" value="HEAT"/>
    <property type="match status" value="1"/>
</dbReference>
<dbReference type="FunFam" id="1.25.10.10:FF:000219">
    <property type="entry name" value="Importin subunit beta-2"/>
    <property type="match status" value="1"/>
</dbReference>
<comment type="subcellular location">
    <subcellularLocation>
        <location evidence="1">Cytoplasm</location>
    </subcellularLocation>
</comment>
<dbReference type="Pfam" id="PF03810">
    <property type="entry name" value="IBN_N"/>
    <property type="match status" value="1"/>
</dbReference>
<name>A0A8H7AEF5_9EURO</name>
<evidence type="ECO:0000256" key="3">
    <source>
        <dbReference type="ARBA" id="ARBA00022490"/>
    </source>
</evidence>
<sequence>MAWQPQEDGLKQLAEYLRDSLGGFDRPRQKQAEIMLSKARSSPDFVYYLTYIFSTSQVAQLGFGGASLFTIRYSAAINLKNHIKLSYQSISKQALSYIKSSVVQALQDTNPQLRGFAGTVITEIVQQGGILEWPEILTDLLSLVNNDSQNVPLEAQEGAMSALAKLCEDNKKLLNREMQGQQPLTVLIPMLLKFTDHTDSRIRRFALQTLNVFIPQKPKVLISMLDSYLARLFQLANDPSAEVRRIVCQSLVQLVDTRPDLLAPHVEGLVEYILTQQQNRNDPDLALDAAGFWLNIGELRHSMGPYLSRVIPVLLQGMIYSEEDIERLAGLNDDADEEDKVEDVKPQFAQAKSSRIAVGSAKTNHSEASHDINGHTTINEAATMDSDSLSEGEIEDEDDYEDEEGDPEEEWNLRKCSAAALDVFAVVFQQPVFEIILPYLKENLSHPLWPRREAAVLALGAIADGCMDVVSPHLPELVPFLISLLGDPEPVVRQITCWCLGRYSEWGSHLQDPVARSQYFEPMMEGLLKRMLDKSKRVQEAAASAFASLEEKSGDRLKPYTQPILRQFVQCFNKYKDKNIYILYDCVQTLADGVGSEMAKPHLVELLMPVLIGRWNKVSDQSMEMFPLLGCLGYVAAAYGDAFSPFAPTVFVRCNKIIYKNLQDYMAAVSGQAVDEPDKDFIVTSLDLLSSIIQAIDSNKSSELVANSQPQLFDLLAFCMEDPTNDVKQSAFALLGDCAINIYSQLEPQLPKIMPLLIRQLDLDLIQDANSEAGFNVLNNACWACGEIGVRAASSLTPYIEPLYQGLITIVSHEDIPDSVNENASMSLGRLGIASAEQLAPHLPEFAEPFLRSMANIAPTQEKASAFLGFSRVIERNPRAMENSLGEFFTAIAAFPKKEASGLGFREVRQSFGNLIQGYKEIIPNFEAFLSRLAPAVQQKLRNTYAL</sequence>
<accession>A0A8H7AEF5</accession>
<feature type="region of interest" description="Disordered" evidence="7">
    <location>
        <begin position="382"/>
        <end position="409"/>
    </location>
</feature>
<feature type="domain" description="Importin N-terminal" evidence="8">
    <location>
        <begin position="32"/>
        <end position="108"/>
    </location>
</feature>
<reference evidence="9" key="1">
    <citation type="submission" date="2020-02" db="EMBL/GenBank/DDBJ databases">
        <authorList>
            <person name="Palmer J.M."/>
        </authorList>
    </citation>
    <scope>NUCLEOTIDE SEQUENCE</scope>
    <source>
        <strain evidence="9">EPUS1.4</strain>
        <tissue evidence="9">Thallus</tissue>
    </source>
</reference>